<feature type="region of interest" description="Disordered" evidence="1">
    <location>
        <begin position="1"/>
        <end position="165"/>
    </location>
</feature>
<organism evidence="2 3">
    <name type="scientific">Steccherinum ochraceum</name>
    <dbReference type="NCBI Taxonomy" id="92696"/>
    <lineage>
        <taxon>Eukaryota</taxon>
        <taxon>Fungi</taxon>
        <taxon>Dikarya</taxon>
        <taxon>Basidiomycota</taxon>
        <taxon>Agaricomycotina</taxon>
        <taxon>Agaricomycetes</taxon>
        <taxon>Polyporales</taxon>
        <taxon>Steccherinaceae</taxon>
        <taxon>Steccherinum</taxon>
    </lineage>
</organism>
<evidence type="ECO:0000313" key="2">
    <source>
        <dbReference type="EMBL" id="TCD67272.1"/>
    </source>
</evidence>
<accession>A0A4R0RJH3</accession>
<reference evidence="2 3" key="1">
    <citation type="submission" date="2018-11" db="EMBL/GenBank/DDBJ databases">
        <title>Genome assembly of Steccherinum ochraceum LE-BIN_3174, the white-rot fungus of the Steccherinaceae family (The Residual Polyporoid clade, Polyporales, Basidiomycota).</title>
        <authorList>
            <person name="Fedorova T.V."/>
            <person name="Glazunova O.A."/>
            <person name="Landesman E.O."/>
            <person name="Moiseenko K.V."/>
            <person name="Psurtseva N.V."/>
            <person name="Savinova O.S."/>
            <person name="Shakhova N.V."/>
            <person name="Tyazhelova T.V."/>
            <person name="Vasina D.V."/>
        </authorList>
    </citation>
    <scope>NUCLEOTIDE SEQUENCE [LARGE SCALE GENOMIC DNA]</scope>
    <source>
        <strain evidence="2 3">LE-BIN_3174</strain>
    </source>
</reference>
<dbReference type="Proteomes" id="UP000292702">
    <property type="component" value="Unassembled WGS sequence"/>
</dbReference>
<comment type="caution">
    <text evidence="2">The sequence shown here is derived from an EMBL/GenBank/DDBJ whole genome shotgun (WGS) entry which is preliminary data.</text>
</comment>
<dbReference type="AlphaFoldDB" id="A0A4R0RJH3"/>
<sequence length="165" mass="18384">MSFASPTILPPSPQFPTLLPQPPLHHPTPLPPYNSTPGGLKFRRNLNREMDDLSDEEEELDELNSDIRHRGTNFLVPIGRALTQTEEKNDADEASDEEDDDDDETGPSDRAPSADEDEDDNDQDLDADMDDMDDEGNGDTTNGDLDEMDEDVLEDLSRQILSSDI</sequence>
<evidence type="ECO:0000313" key="3">
    <source>
        <dbReference type="Proteomes" id="UP000292702"/>
    </source>
</evidence>
<name>A0A4R0RJH3_9APHY</name>
<feature type="compositionally biased region" description="Acidic residues" evidence="1">
    <location>
        <begin position="52"/>
        <end position="64"/>
    </location>
</feature>
<feature type="compositionally biased region" description="Pro residues" evidence="1">
    <location>
        <begin position="8"/>
        <end position="34"/>
    </location>
</feature>
<proteinExistence type="predicted"/>
<feature type="compositionally biased region" description="Acidic residues" evidence="1">
    <location>
        <begin position="144"/>
        <end position="154"/>
    </location>
</feature>
<evidence type="ECO:0000256" key="1">
    <source>
        <dbReference type="SAM" id="MobiDB-lite"/>
    </source>
</evidence>
<keyword evidence="3" id="KW-1185">Reference proteome</keyword>
<feature type="compositionally biased region" description="Acidic residues" evidence="1">
    <location>
        <begin position="114"/>
        <end position="137"/>
    </location>
</feature>
<protein>
    <submittedName>
        <fullName evidence="2">Uncharacterized protein</fullName>
    </submittedName>
</protein>
<dbReference type="EMBL" id="RWJN01000103">
    <property type="protein sequence ID" value="TCD67272.1"/>
    <property type="molecule type" value="Genomic_DNA"/>
</dbReference>
<gene>
    <name evidence="2" type="ORF">EIP91_000293</name>
</gene>
<dbReference type="STRING" id="92696.A0A4R0RJH3"/>
<feature type="compositionally biased region" description="Acidic residues" evidence="1">
    <location>
        <begin position="89"/>
        <end position="106"/>
    </location>
</feature>